<keyword evidence="2" id="KW-1185">Reference proteome</keyword>
<comment type="caution">
    <text evidence="1">The sequence shown here is derived from an EMBL/GenBank/DDBJ whole genome shotgun (WGS) entry which is preliminary data.</text>
</comment>
<evidence type="ECO:0000313" key="1">
    <source>
        <dbReference type="EMBL" id="GHC38546.1"/>
    </source>
</evidence>
<organism evidence="1 2">
    <name type="scientific">Gemmobacter nanjingensis</name>
    <dbReference type="NCBI Taxonomy" id="488454"/>
    <lineage>
        <taxon>Bacteria</taxon>
        <taxon>Pseudomonadati</taxon>
        <taxon>Pseudomonadota</taxon>
        <taxon>Alphaproteobacteria</taxon>
        <taxon>Rhodobacterales</taxon>
        <taxon>Paracoccaceae</taxon>
        <taxon>Gemmobacter</taxon>
    </lineage>
</organism>
<reference evidence="2" key="1">
    <citation type="journal article" date="2019" name="Int. J. Syst. Evol. Microbiol.">
        <title>The Global Catalogue of Microorganisms (GCM) 10K type strain sequencing project: providing services to taxonomists for standard genome sequencing and annotation.</title>
        <authorList>
            <consortium name="The Broad Institute Genomics Platform"/>
            <consortium name="The Broad Institute Genome Sequencing Center for Infectious Disease"/>
            <person name="Wu L."/>
            <person name="Ma J."/>
        </authorList>
    </citation>
    <scope>NUCLEOTIDE SEQUENCE [LARGE SCALE GENOMIC DNA]</scope>
    <source>
        <strain evidence="2">KCTC 23298</strain>
    </source>
</reference>
<accession>A0ABQ3FSS4</accession>
<dbReference type="EMBL" id="BMYI01000025">
    <property type="protein sequence ID" value="GHC38546.1"/>
    <property type="molecule type" value="Genomic_DNA"/>
</dbReference>
<evidence type="ECO:0000313" key="2">
    <source>
        <dbReference type="Proteomes" id="UP000658305"/>
    </source>
</evidence>
<protein>
    <submittedName>
        <fullName evidence="1">Uncharacterized protein</fullName>
    </submittedName>
</protein>
<sequence length="104" mass="11756">MAFTAYSLAPIDFGWEHCPTVAEYTAMLKADDVMYGPEVVEQFYADFQTAKDLARDVGWEGDFRGDAHVFLVPTEEAFQYGFAWKQDNNGITFIVSPVKLPHLV</sequence>
<dbReference type="RefSeq" id="WP_189382460.1">
    <property type="nucleotide sequence ID" value="NZ_BMYI01000025.1"/>
</dbReference>
<gene>
    <name evidence="1" type="ORF">GCM10007291_45190</name>
</gene>
<proteinExistence type="predicted"/>
<dbReference type="Proteomes" id="UP000658305">
    <property type="component" value="Unassembled WGS sequence"/>
</dbReference>
<name>A0ABQ3FSS4_9RHOB</name>